<dbReference type="InterPro" id="IPR045224">
    <property type="entry name" value="HDZip_class_I_plant"/>
</dbReference>
<organism evidence="13 14">
    <name type="scientific">Zingiber officinale</name>
    <name type="common">Ginger</name>
    <name type="synonym">Amomum zingiber</name>
    <dbReference type="NCBI Taxonomy" id="94328"/>
    <lineage>
        <taxon>Eukaryota</taxon>
        <taxon>Viridiplantae</taxon>
        <taxon>Streptophyta</taxon>
        <taxon>Embryophyta</taxon>
        <taxon>Tracheophyta</taxon>
        <taxon>Spermatophyta</taxon>
        <taxon>Magnoliopsida</taxon>
        <taxon>Liliopsida</taxon>
        <taxon>Zingiberales</taxon>
        <taxon>Zingiberaceae</taxon>
        <taxon>Zingiber</taxon>
    </lineage>
</organism>
<sequence>MDSSRHLIFDSSSSSTRARLLMLGGGNPIFRGLRPVVAVEELGATKRPFFTSPDEIYEEQYYEEQLPEKKRRLTSEQVTPFLKFLVSCNKKTVINQLRIVLLHLLCSCIFHLNARMIWLSSEKKVNLLETSFEEENKLEPDRKSELARKLGMQPKQVAVWFQNRRARSKNKQLEQDFDRLKSSYDSLLVDHAAHLKDNERLQLEVKSLLEKLEAKQEASLVTGLKLNGQVPSTADLMAQKIPHKLEDMLSPGSGGSTVVEMEGANQLVGSSRESYLVEGYHCEELIHGDMQSEEDDLSDEGCNYYPDGMFMEHNNQEWLWN</sequence>
<evidence type="ECO:0000256" key="3">
    <source>
        <dbReference type="ARBA" id="ARBA00023125"/>
    </source>
</evidence>
<keyword evidence="2 10" id="KW-0805">Transcription regulation</keyword>
<dbReference type="GO" id="GO:0000981">
    <property type="term" value="F:DNA-binding transcription factor activity, RNA polymerase II-specific"/>
    <property type="evidence" value="ECO:0007669"/>
    <property type="project" value="UniProtKB-UniRule"/>
</dbReference>
<comment type="similarity">
    <text evidence="7 10">Belongs to the HD-ZIP homeobox family. Class I subfamily.</text>
</comment>
<evidence type="ECO:0000256" key="8">
    <source>
        <dbReference type="PROSITE-ProRule" id="PRU00108"/>
    </source>
</evidence>
<keyword evidence="11" id="KW-0175">Coiled coil</keyword>
<evidence type="ECO:0000256" key="1">
    <source>
        <dbReference type="ARBA" id="ARBA00004123"/>
    </source>
</evidence>
<dbReference type="PRINTS" id="PR00031">
    <property type="entry name" value="HTHREPRESSR"/>
</dbReference>
<dbReference type="PROSITE" id="PS00027">
    <property type="entry name" value="HOMEOBOX_1"/>
    <property type="match status" value="1"/>
</dbReference>
<dbReference type="SMART" id="SM00389">
    <property type="entry name" value="HOX"/>
    <property type="match status" value="1"/>
</dbReference>
<protein>
    <recommendedName>
        <fullName evidence="10">Homeobox-leucine zipper protein</fullName>
    </recommendedName>
    <alternativeName>
        <fullName evidence="10">HD-ZIP protein</fullName>
    </alternativeName>
    <alternativeName>
        <fullName evidence="10">Homeodomain transcription factor</fullName>
    </alternativeName>
</protein>
<dbReference type="Pfam" id="PF00046">
    <property type="entry name" value="Homeodomain"/>
    <property type="match status" value="1"/>
</dbReference>
<keyword evidence="3 8" id="KW-0238">DNA-binding</keyword>
<dbReference type="InterPro" id="IPR001356">
    <property type="entry name" value="HD"/>
</dbReference>
<reference evidence="13 14" key="1">
    <citation type="submission" date="2020-08" db="EMBL/GenBank/DDBJ databases">
        <title>Plant Genome Project.</title>
        <authorList>
            <person name="Zhang R.-G."/>
        </authorList>
    </citation>
    <scope>NUCLEOTIDE SEQUENCE [LARGE SCALE GENOMIC DNA]</scope>
    <source>
        <tissue evidence="13">Rhizome</tissue>
    </source>
</reference>
<feature type="DNA-binding region" description="Homeobox" evidence="8">
    <location>
        <begin position="123"/>
        <end position="172"/>
    </location>
</feature>
<evidence type="ECO:0000256" key="5">
    <source>
        <dbReference type="ARBA" id="ARBA00023163"/>
    </source>
</evidence>
<dbReference type="Proteomes" id="UP000734854">
    <property type="component" value="Unassembled WGS sequence"/>
</dbReference>
<name>A0A8J5H804_ZINOF</name>
<dbReference type="EMBL" id="JACMSC010000005">
    <property type="protein sequence ID" value="KAG6522744.1"/>
    <property type="molecule type" value="Genomic_DNA"/>
</dbReference>
<accession>A0A8J5H804</accession>
<evidence type="ECO:0000256" key="6">
    <source>
        <dbReference type="ARBA" id="ARBA00023242"/>
    </source>
</evidence>
<evidence type="ECO:0000256" key="2">
    <source>
        <dbReference type="ARBA" id="ARBA00023015"/>
    </source>
</evidence>
<evidence type="ECO:0000259" key="12">
    <source>
        <dbReference type="PROSITE" id="PS50071"/>
    </source>
</evidence>
<keyword evidence="14" id="KW-1185">Reference proteome</keyword>
<dbReference type="InterPro" id="IPR000047">
    <property type="entry name" value="HTH_motif"/>
</dbReference>
<keyword evidence="5 10" id="KW-0804">Transcription</keyword>
<evidence type="ECO:0000256" key="11">
    <source>
        <dbReference type="SAM" id="Coils"/>
    </source>
</evidence>
<evidence type="ECO:0000256" key="9">
    <source>
        <dbReference type="RuleBase" id="RU000682"/>
    </source>
</evidence>
<dbReference type="GO" id="GO:0043565">
    <property type="term" value="F:sequence-specific DNA binding"/>
    <property type="evidence" value="ECO:0007669"/>
    <property type="project" value="InterPro"/>
</dbReference>
<feature type="domain" description="Homeobox" evidence="12">
    <location>
        <begin position="121"/>
        <end position="171"/>
    </location>
</feature>
<dbReference type="Pfam" id="PF02183">
    <property type="entry name" value="HALZ"/>
    <property type="match status" value="1"/>
</dbReference>
<dbReference type="SUPFAM" id="SSF46689">
    <property type="entry name" value="Homeodomain-like"/>
    <property type="match status" value="1"/>
</dbReference>
<comment type="function">
    <text evidence="10">Transcription factor.</text>
</comment>
<dbReference type="InterPro" id="IPR009057">
    <property type="entry name" value="Homeodomain-like_sf"/>
</dbReference>
<dbReference type="PANTHER" id="PTHR24326">
    <property type="entry name" value="HOMEOBOX-LEUCINE ZIPPER PROTEIN"/>
    <property type="match status" value="1"/>
</dbReference>
<dbReference type="AlphaFoldDB" id="A0A8J5H804"/>
<dbReference type="PANTHER" id="PTHR24326:SF497">
    <property type="entry name" value="HOMEOBOX-LEUCINE ZIPPER PROTEIN HAT5"/>
    <property type="match status" value="1"/>
</dbReference>
<dbReference type="InterPro" id="IPR003106">
    <property type="entry name" value="Leu_zip_homeo"/>
</dbReference>
<comment type="subcellular location">
    <subcellularLocation>
        <location evidence="1 8 9">Nucleus</location>
    </subcellularLocation>
</comment>
<proteinExistence type="inferred from homology"/>
<dbReference type="GO" id="GO:0045893">
    <property type="term" value="P:positive regulation of DNA-templated transcription"/>
    <property type="evidence" value="ECO:0007669"/>
    <property type="project" value="TreeGrafter"/>
</dbReference>
<evidence type="ECO:0000256" key="7">
    <source>
        <dbReference type="ARBA" id="ARBA00025748"/>
    </source>
</evidence>
<dbReference type="InterPro" id="IPR017970">
    <property type="entry name" value="Homeobox_CS"/>
</dbReference>
<feature type="coiled-coil region" evidence="11">
    <location>
        <begin position="163"/>
        <end position="218"/>
    </location>
</feature>
<gene>
    <name evidence="13" type="ORF">ZIOFF_019896</name>
</gene>
<keyword evidence="4 8" id="KW-0371">Homeobox</keyword>
<comment type="caution">
    <text evidence="13">The sequence shown here is derived from an EMBL/GenBank/DDBJ whole genome shotgun (WGS) entry which is preliminary data.</text>
</comment>
<evidence type="ECO:0000313" key="13">
    <source>
        <dbReference type="EMBL" id="KAG6522744.1"/>
    </source>
</evidence>
<dbReference type="PROSITE" id="PS50071">
    <property type="entry name" value="HOMEOBOX_2"/>
    <property type="match status" value="1"/>
</dbReference>
<evidence type="ECO:0000313" key="14">
    <source>
        <dbReference type="Proteomes" id="UP000734854"/>
    </source>
</evidence>
<evidence type="ECO:0000256" key="10">
    <source>
        <dbReference type="RuleBase" id="RU369038"/>
    </source>
</evidence>
<dbReference type="Gene3D" id="1.10.10.60">
    <property type="entry name" value="Homeodomain-like"/>
    <property type="match status" value="1"/>
</dbReference>
<evidence type="ECO:0000256" key="4">
    <source>
        <dbReference type="ARBA" id="ARBA00023155"/>
    </source>
</evidence>
<keyword evidence="6 8" id="KW-0539">Nucleus</keyword>
<dbReference type="CDD" id="cd00086">
    <property type="entry name" value="homeodomain"/>
    <property type="match status" value="1"/>
</dbReference>
<dbReference type="GO" id="GO:0005634">
    <property type="term" value="C:nucleus"/>
    <property type="evidence" value="ECO:0007669"/>
    <property type="project" value="UniProtKB-SubCell"/>
</dbReference>